<feature type="coiled-coil region" evidence="1">
    <location>
        <begin position="182"/>
        <end position="209"/>
    </location>
</feature>
<dbReference type="STRING" id="161355.PS9374_05969"/>
<feature type="region of interest" description="Disordered" evidence="2">
    <location>
        <begin position="42"/>
        <end position="68"/>
    </location>
</feature>
<dbReference type="Proteomes" id="UP000077701">
    <property type="component" value="Unassembled WGS sequence"/>
</dbReference>
<organism evidence="4 5">
    <name type="scientific">Planomonospora sphaerica</name>
    <dbReference type="NCBI Taxonomy" id="161355"/>
    <lineage>
        <taxon>Bacteria</taxon>
        <taxon>Bacillati</taxon>
        <taxon>Actinomycetota</taxon>
        <taxon>Actinomycetes</taxon>
        <taxon>Streptosporangiales</taxon>
        <taxon>Streptosporangiaceae</taxon>
        <taxon>Planomonospora</taxon>
    </lineage>
</organism>
<evidence type="ECO:0000256" key="2">
    <source>
        <dbReference type="SAM" id="MobiDB-lite"/>
    </source>
</evidence>
<evidence type="ECO:0000256" key="3">
    <source>
        <dbReference type="SAM" id="Phobius"/>
    </source>
</evidence>
<evidence type="ECO:0000256" key="1">
    <source>
        <dbReference type="SAM" id="Coils"/>
    </source>
</evidence>
<keyword evidence="3" id="KW-0472">Membrane</keyword>
<protein>
    <submittedName>
        <fullName evidence="4">Uncharacterized protein</fullName>
    </submittedName>
</protein>
<accession>A0A171DMQ0</accession>
<dbReference type="EMBL" id="BDCX01000016">
    <property type="protein sequence ID" value="GAT70288.1"/>
    <property type="molecule type" value="Genomic_DNA"/>
</dbReference>
<dbReference type="RefSeq" id="WP_068902365.1">
    <property type="nucleotide sequence ID" value="NZ_BDCX01000016.1"/>
</dbReference>
<keyword evidence="3" id="KW-1133">Transmembrane helix</keyword>
<keyword evidence="5" id="KW-1185">Reference proteome</keyword>
<dbReference type="AlphaFoldDB" id="A0A171DMQ0"/>
<feature type="transmembrane region" description="Helical" evidence="3">
    <location>
        <begin position="6"/>
        <end position="23"/>
    </location>
</feature>
<reference evidence="5" key="2">
    <citation type="submission" date="2016-04" db="EMBL/GenBank/DDBJ databases">
        <title>Planomonospora sphaerica JCM9374 whole genome shotgun sequence.</title>
        <authorList>
            <person name="Suzuki T."/>
            <person name="Dohra H."/>
            <person name="Kodani S."/>
        </authorList>
    </citation>
    <scope>NUCLEOTIDE SEQUENCE [LARGE SCALE GENOMIC DNA]</scope>
    <source>
        <strain evidence="5">JCM 9374</strain>
    </source>
</reference>
<proteinExistence type="predicted"/>
<keyword evidence="3" id="KW-0812">Transmembrane</keyword>
<evidence type="ECO:0000313" key="5">
    <source>
        <dbReference type="Proteomes" id="UP000077701"/>
    </source>
</evidence>
<dbReference type="OrthoDB" id="3544402at2"/>
<name>A0A171DMQ0_9ACTN</name>
<comment type="caution">
    <text evidence="4">The sequence shown here is derived from an EMBL/GenBank/DDBJ whole genome shotgun (WGS) entry which is preliminary data.</text>
</comment>
<reference evidence="4 5" key="1">
    <citation type="journal article" date="2016" name="Genome Announc.">
        <title>Draft Genome Sequence of Planomonospora sphaerica JCM9374, a Rare Actinomycete.</title>
        <authorList>
            <person name="Dohra H."/>
            <person name="Suzuki T."/>
            <person name="Inoue Y."/>
            <person name="Kodani S."/>
        </authorList>
    </citation>
    <scope>NUCLEOTIDE SEQUENCE [LARGE SCALE GENOMIC DNA]</scope>
    <source>
        <strain evidence="4 5">JCM 9374</strain>
    </source>
</reference>
<evidence type="ECO:0000313" key="4">
    <source>
        <dbReference type="EMBL" id="GAT70288.1"/>
    </source>
</evidence>
<feature type="transmembrane region" description="Helical" evidence="3">
    <location>
        <begin position="163"/>
        <end position="181"/>
    </location>
</feature>
<sequence>MSSVLLYLAIVVMWLCVLVPMWLRRDRTTLVEVDERDEATGAYDLAGAPAGDPGQEEGPSGPLTGIAGPAVGSAAPSGAAATASAPGAASRMSAGAVPGAATGAVQPEGEGVQGHRRAELRRAAQRRRAALVAKRRRLTLWCALLLLASVVTAAVQVIPWWGVAPSVVLLGVHLAVLRVAVQVDAERRRAAAQARAERARRARRRAAEAAARRAAAPQAEIIDLSEHRDELFDQYAEPSRRAVGD</sequence>
<gene>
    <name evidence="4" type="ORF">PS9374_05969</name>
</gene>
<keyword evidence="1" id="KW-0175">Coiled coil</keyword>
<feature type="transmembrane region" description="Helical" evidence="3">
    <location>
        <begin position="138"/>
        <end position="157"/>
    </location>
</feature>